<dbReference type="OrthoDB" id="3539048at2"/>
<dbReference type="InterPro" id="IPR055878">
    <property type="entry name" value="DUF7455"/>
</dbReference>
<organism evidence="2 3">
    <name type="scientific">Cellulomonas xylanilytica</name>
    <dbReference type="NCBI Taxonomy" id="233583"/>
    <lineage>
        <taxon>Bacteria</taxon>
        <taxon>Bacillati</taxon>
        <taxon>Actinomycetota</taxon>
        <taxon>Actinomycetes</taxon>
        <taxon>Micrococcales</taxon>
        <taxon>Cellulomonadaceae</taxon>
        <taxon>Cellulomonas</taxon>
    </lineage>
</organism>
<feature type="domain" description="DUF7455" evidence="1">
    <location>
        <begin position="14"/>
        <end position="69"/>
    </location>
</feature>
<protein>
    <recommendedName>
        <fullName evidence="1">DUF7455 domain-containing protein</fullName>
    </recommendedName>
</protein>
<dbReference type="Pfam" id="PF24254">
    <property type="entry name" value="DUF7455"/>
    <property type="match status" value="1"/>
</dbReference>
<sequence length="77" mass="8459">MTTATTINHATTALTRQDRCDRCGAQAFVKATIPTADGMELLFCGHHFRAHELKLVAAGATIQDERHRIGEQAPERV</sequence>
<evidence type="ECO:0000313" key="3">
    <source>
        <dbReference type="Proteomes" id="UP000321118"/>
    </source>
</evidence>
<name>A0A510UZW3_9CELL</name>
<accession>A0A510UZW3</accession>
<dbReference type="EMBL" id="BJUB01000002">
    <property type="protein sequence ID" value="GEK20207.1"/>
    <property type="molecule type" value="Genomic_DNA"/>
</dbReference>
<evidence type="ECO:0000259" key="1">
    <source>
        <dbReference type="Pfam" id="PF24254"/>
    </source>
</evidence>
<dbReference type="Proteomes" id="UP000321118">
    <property type="component" value="Unassembled WGS sequence"/>
</dbReference>
<dbReference type="AlphaFoldDB" id="A0A510UZW3"/>
<reference evidence="2 3" key="1">
    <citation type="submission" date="2019-07" db="EMBL/GenBank/DDBJ databases">
        <title>Whole genome shotgun sequence of Cellulomonas xylanilytica NBRC 101102.</title>
        <authorList>
            <person name="Hosoyama A."/>
            <person name="Uohara A."/>
            <person name="Ohji S."/>
            <person name="Ichikawa N."/>
        </authorList>
    </citation>
    <scope>NUCLEOTIDE SEQUENCE [LARGE SCALE GENOMIC DNA]</scope>
    <source>
        <strain evidence="2 3">NBRC 101102</strain>
    </source>
</reference>
<comment type="caution">
    <text evidence="2">The sequence shown here is derived from an EMBL/GenBank/DDBJ whole genome shotgun (WGS) entry which is preliminary data.</text>
</comment>
<keyword evidence="3" id="KW-1185">Reference proteome</keyword>
<dbReference type="RefSeq" id="WP_146925707.1">
    <property type="nucleotide sequence ID" value="NZ_BJUB01000002.1"/>
</dbReference>
<evidence type="ECO:0000313" key="2">
    <source>
        <dbReference type="EMBL" id="GEK20207.1"/>
    </source>
</evidence>
<gene>
    <name evidence="2" type="ORF">CXY01_07270</name>
</gene>
<proteinExistence type="predicted"/>